<dbReference type="EMBL" id="LT553500">
    <property type="protein sequence ID" value="SAM01050.1"/>
    <property type="molecule type" value="Genomic_DNA"/>
</dbReference>
<evidence type="ECO:0000256" key="2">
    <source>
        <dbReference type="SAM" id="Phobius"/>
    </source>
</evidence>
<reference evidence="3" key="1">
    <citation type="submission" date="2016-04" db="EMBL/GenBank/DDBJ databases">
        <authorList>
            <person name="Evans L.H."/>
            <person name="Alamgir A."/>
            <person name="Owens N."/>
            <person name="Weber N.D."/>
            <person name="Virtaneva K."/>
            <person name="Barbian K."/>
            <person name="Babar A."/>
            <person name="Rosenke K."/>
        </authorList>
    </citation>
    <scope>NUCLEOTIDE SEQUENCE [LARGE SCALE GENOMIC DNA]</scope>
    <source>
        <strain evidence="3">CBS 101.48</strain>
    </source>
</reference>
<evidence type="ECO:0000313" key="4">
    <source>
        <dbReference type="Proteomes" id="UP000078561"/>
    </source>
</evidence>
<keyword evidence="4" id="KW-1185">Reference proteome</keyword>
<keyword evidence="2" id="KW-0812">Transmembrane</keyword>
<keyword evidence="2" id="KW-1133">Transmembrane helix</keyword>
<protein>
    <submittedName>
        <fullName evidence="3">Uncharacterized protein</fullName>
    </submittedName>
</protein>
<evidence type="ECO:0000256" key="1">
    <source>
        <dbReference type="SAM" id="MobiDB-lite"/>
    </source>
</evidence>
<dbReference type="OrthoDB" id="2446850at2759"/>
<feature type="transmembrane region" description="Helical" evidence="2">
    <location>
        <begin position="186"/>
        <end position="207"/>
    </location>
</feature>
<gene>
    <name evidence="3" type="primary">ABSGL_06786.1 scaffold 8673</name>
</gene>
<evidence type="ECO:0000313" key="3">
    <source>
        <dbReference type="EMBL" id="SAM01050.1"/>
    </source>
</evidence>
<feature type="transmembrane region" description="Helical" evidence="2">
    <location>
        <begin position="42"/>
        <end position="60"/>
    </location>
</feature>
<dbReference type="AlphaFoldDB" id="A0A163KWN7"/>
<feature type="region of interest" description="Disordered" evidence="1">
    <location>
        <begin position="73"/>
        <end position="93"/>
    </location>
</feature>
<sequence>MSYQRGSSSNEYDPYYGGGGYYGQGGQLSDLSSFVMDHHVRMYWVAFFVLVAYWGFLWFLRHAFGDGHQSARNAVPTEEEAPAPPQANSGGYRRWIQRPGTSGAHVDSSLSSSWRSYTYAIICTSIKYNWSRGYQNYHDSNLGVSSKTTLHIVHVHEWADCLRSFARFFGFAVFWSIFEASKESHIARFIFGMLFYGIILAIGIISFKHGFHGHYH</sequence>
<accession>A0A163KWN7</accession>
<keyword evidence="2" id="KW-0472">Membrane</keyword>
<proteinExistence type="predicted"/>
<dbReference type="Proteomes" id="UP000078561">
    <property type="component" value="Unassembled WGS sequence"/>
</dbReference>
<dbReference type="InParanoid" id="A0A163KWN7"/>
<name>A0A163KWN7_ABSGL</name>
<organism evidence="3">
    <name type="scientific">Absidia glauca</name>
    <name type="common">Pin mould</name>
    <dbReference type="NCBI Taxonomy" id="4829"/>
    <lineage>
        <taxon>Eukaryota</taxon>
        <taxon>Fungi</taxon>
        <taxon>Fungi incertae sedis</taxon>
        <taxon>Mucoromycota</taxon>
        <taxon>Mucoromycotina</taxon>
        <taxon>Mucoromycetes</taxon>
        <taxon>Mucorales</taxon>
        <taxon>Cunninghamellaceae</taxon>
        <taxon>Absidia</taxon>
    </lineage>
</organism>